<gene>
    <name evidence="1" type="ORF">DHETER_LOCUS9762</name>
</gene>
<dbReference type="Proteomes" id="UP000789702">
    <property type="component" value="Unassembled WGS sequence"/>
</dbReference>
<sequence length="210" mass="24372">QNCTTSHQLIATNLPVYPLNNANLQEALLVLMSLLQQTAQPKASEECFAYLGFTAEDTSIFALAEVEIRKHNPIETHAKKRKVEEEKAVLVKEIPGNNKNKEESQPTLVSDNDYEKERDYDWNQEEVSSNENEIERDKRNLEEELLTPIDFDTLWNEKEQFEEFLKSTSEILPVDVYDEISDLFDFYFDEETGSVIKYNIDGLPETQKEQ</sequence>
<organism evidence="1 2">
    <name type="scientific">Dentiscutata heterogama</name>
    <dbReference type="NCBI Taxonomy" id="1316150"/>
    <lineage>
        <taxon>Eukaryota</taxon>
        <taxon>Fungi</taxon>
        <taxon>Fungi incertae sedis</taxon>
        <taxon>Mucoromycota</taxon>
        <taxon>Glomeromycotina</taxon>
        <taxon>Glomeromycetes</taxon>
        <taxon>Diversisporales</taxon>
        <taxon>Gigasporaceae</taxon>
        <taxon>Dentiscutata</taxon>
    </lineage>
</organism>
<name>A0ACA9NKC8_9GLOM</name>
<evidence type="ECO:0000313" key="1">
    <source>
        <dbReference type="EMBL" id="CAG8661226.1"/>
    </source>
</evidence>
<keyword evidence="2" id="KW-1185">Reference proteome</keyword>
<evidence type="ECO:0000313" key="2">
    <source>
        <dbReference type="Proteomes" id="UP000789702"/>
    </source>
</evidence>
<dbReference type="EMBL" id="CAJVPU010017714">
    <property type="protein sequence ID" value="CAG8661226.1"/>
    <property type="molecule type" value="Genomic_DNA"/>
</dbReference>
<protein>
    <submittedName>
        <fullName evidence="1">15547_t:CDS:1</fullName>
    </submittedName>
</protein>
<comment type="caution">
    <text evidence="1">The sequence shown here is derived from an EMBL/GenBank/DDBJ whole genome shotgun (WGS) entry which is preliminary data.</text>
</comment>
<proteinExistence type="predicted"/>
<feature type="non-terminal residue" evidence="1">
    <location>
        <position position="210"/>
    </location>
</feature>
<accession>A0ACA9NKC8</accession>
<feature type="non-terminal residue" evidence="1">
    <location>
        <position position="1"/>
    </location>
</feature>
<reference evidence="1" key="1">
    <citation type="submission" date="2021-06" db="EMBL/GenBank/DDBJ databases">
        <authorList>
            <person name="Kallberg Y."/>
            <person name="Tangrot J."/>
            <person name="Rosling A."/>
        </authorList>
    </citation>
    <scope>NUCLEOTIDE SEQUENCE</scope>
    <source>
        <strain evidence="1">IL203A</strain>
    </source>
</reference>